<dbReference type="EMBL" id="JACAGK010000044">
    <property type="protein sequence ID" value="MDM1049342.1"/>
    <property type="molecule type" value="Genomic_DNA"/>
</dbReference>
<sequence>MAITFEQIHTDWFREDALRLPSYKVGRVNFGQGRAYIRLDQDGTPVESPLRLYTSLTTAINTCSPMEDGLLDWYIKHGRQEAGRLLEVAQNYGTLLHLEIGKWLINGSYDFSAAEQVVEDYLSSENFYQPECNGWSEKLRSDMAAFCQFFFDYKVKPLGIEFVLLSDRGFGTLIDLVCNMTIKVDGFDESDPYKSGPRKGQPRECKVDKVIRAIINFKSGRHGFYRTNGIQIEAERQLWEENFPDLPLDAAFNWPPKEWTGDVPTYNLKDWTGDVSREEVDAVLTLADIRYASKAERKVYTNIGGVLSIADRETGVSSVVRREGISEFVGRKFGHVAPQMELSETRRPSPVTPTPVAVKEPTSEPLPF</sequence>
<comment type="caution">
    <text evidence="2">The sequence shown here is derived from an EMBL/GenBank/DDBJ whole genome shotgun (WGS) entry which is preliminary data.</text>
</comment>
<protein>
    <submittedName>
        <fullName evidence="2">Uncharacterized protein</fullName>
    </submittedName>
</protein>
<evidence type="ECO:0000256" key="1">
    <source>
        <dbReference type="SAM" id="MobiDB-lite"/>
    </source>
</evidence>
<gene>
    <name evidence="2" type="ORF">HX018_13955</name>
</gene>
<organism evidence="2 3">
    <name type="scientific">Sphingobacterium hotanense</name>
    <dbReference type="NCBI Taxonomy" id="649196"/>
    <lineage>
        <taxon>Bacteria</taxon>
        <taxon>Pseudomonadati</taxon>
        <taxon>Bacteroidota</taxon>
        <taxon>Sphingobacteriia</taxon>
        <taxon>Sphingobacteriales</taxon>
        <taxon>Sphingobacteriaceae</taxon>
        <taxon>Sphingobacterium</taxon>
    </lineage>
</organism>
<dbReference type="RefSeq" id="WP_286651784.1">
    <property type="nucleotide sequence ID" value="NZ_JACAGK010000044.1"/>
</dbReference>
<accession>A0ABT7NQ36</accession>
<feature type="region of interest" description="Disordered" evidence="1">
    <location>
        <begin position="341"/>
        <end position="368"/>
    </location>
</feature>
<proteinExistence type="predicted"/>
<evidence type="ECO:0000313" key="3">
    <source>
        <dbReference type="Proteomes" id="UP001170954"/>
    </source>
</evidence>
<evidence type="ECO:0000313" key="2">
    <source>
        <dbReference type="EMBL" id="MDM1049342.1"/>
    </source>
</evidence>
<keyword evidence="3" id="KW-1185">Reference proteome</keyword>
<reference evidence="2" key="1">
    <citation type="submission" date="2020-06" db="EMBL/GenBank/DDBJ databases">
        <authorList>
            <person name="Dong N."/>
        </authorList>
    </citation>
    <scope>NUCLEOTIDE SEQUENCE</scope>
    <source>
        <strain evidence="2">R1692</strain>
    </source>
</reference>
<name>A0ABT7NQ36_9SPHI</name>
<reference evidence="2" key="2">
    <citation type="journal article" date="2022" name="Sci. Total Environ.">
        <title>Prevalence, transmission, and molecular epidemiology of tet(X)-positive bacteria among humans, animals, and environmental niches in China: An epidemiological, and genomic-based study.</title>
        <authorList>
            <person name="Dong N."/>
            <person name="Zeng Y."/>
            <person name="Cai C."/>
            <person name="Sun C."/>
            <person name="Lu J."/>
            <person name="Liu C."/>
            <person name="Zhou H."/>
            <person name="Sun Q."/>
            <person name="Shu L."/>
            <person name="Wang H."/>
            <person name="Wang Y."/>
            <person name="Wang S."/>
            <person name="Wu C."/>
            <person name="Chan E.W."/>
            <person name="Chen G."/>
            <person name="Shen Z."/>
            <person name="Chen S."/>
            <person name="Zhang R."/>
        </authorList>
    </citation>
    <scope>NUCLEOTIDE SEQUENCE</scope>
    <source>
        <strain evidence="2">R1692</strain>
    </source>
</reference>
<dbReference type="Proteomes" id="UP001170954">
    <property type="component" value="Unassembled WGS sequence"/>
</dbReference>